<protein>
    <submittedName>
        <fullName evidence="1">Uncharacterized protein</fullName>
    </submittedName>
</protein>
<dbReference type="AlphaFoldDB" id="A0A3D8P6U8"/>
<proteinExistence type="predicted"/>
<evidence type="ECO:0000313" key="1">
    <source>
        <dbReference type="EMBL" id="RDV84582.1"/>
    </source>
</evidence>
<keyword evidence="2" id="KW-1185">Reference proteome</keyword>
<evidence type="ECO:0000313" key="2">
    <source>
        <dbReference type="Proteomes" id="UP000256329"/>
    </source>
</evidence>
<reference evidence="1 2" key="1">
    <citation type="submission" date="2018-08" db="EMBL/GenBank/DDBJ databases">
        <title>Form III RuBisCO-mediated autotrophy in Thermodesulfobium bacteria.</title>
        <authorList>
            <person name="Toshchakov S.V."/>
            <person name="Kublanov I.V."/>
            <person name="Frolov E."/>
            <person name="Bonch-Osmolovskaya E.A."/>
            <person name="Tourova T.P."/>
            <person name="Chernych N.A."/>
            <person name="Lebedinsky A.V."/>
        </authorList>
    </citation>
    <scope>NUCLEOTIDE SEQUENCE [LARGE SCALE GENOMIC DNA]</scope>
    <source>
        <strain evidence="1 2">SR</strain>
    </source>
</reference>
<accession>A0A3D8P6U8</accession>
<organism evidence="1 2">
    <name type="scientific">Ammonifex thiophilus</name>
    <dbReference type="NCBI Taxonomy" id="444093"/>
    <lineage>
        <taxon>Bacteria</taxon>
        <taxon>Bacillati</taxon>
        <taxon>Bacillota</taxon>
        <taxon>Clostridia</taxon>
        <taxon>Thermoanaerobacterales</taxon>
        <taxon>Thermoanaerobacteraceae</taxon>
        <taxon>Ammonifex</taxon>
    </lineage>
</organism>
<dbReference type="EMBL" id="QSLN01000001">
    <property type="protein sequence ID" value="RDV84582.1"/>
    <property type="molecule type" value="Genomic_DNA"/>
</dbReference>
<dbReference type="Proteomes" id="UP000256329">
    <property type="component" value="Unassembled WGS sequence"/>
</dbReference>
<sequence length="93" mass="10333">MPDGLEVAVEYVQVALAAGRGTRQMANLDRHGFPREQRSGKKLYFGFAVLSSSSVLTAGGTKSLRLRRFPPRTLRWGLQAELEDGESQNKRRG</sequence>
<gene>
    <name evidence="1" type="ORF">DXX99_00575</name>
</gene>
<comment type="caution">
    <text evidence="1">The sequence shown here is derived from an EMBL/GenBank/DDBJ whole genome shotgun (WGS) entry which is preliminary data.</text>
</comment>
<name>A0A3D8P6U8_9THEO</name>
<dbReference type="RefSeq" id="WP_115791577.1">
    <property type="nucleotide sequence ID" value="NZ_QSLN01000001.1"/>
</dbReference>
<dbReference type="OrthoDB" id="9779761at2"/>